<evidence type="ECO:0000313" key="3">
    <source>
        <dbReference type="Proteomes" id="UP000054323"/>
    </source>
</evidence>
<dbReference type="PATRIC" id="fig|2198.3.peg.998"/>
<name>A0A124G4U3_9EURY</name>
<gene>
    <name evidence="1" type="ORF">XD82_1592</name>
    <name evidence="2" type="ORF">XE10_1127</name>
</gene>
<dbReference type="InterPro" id="IPR014958">
    <property type="entry name" value="DGC"/>
</dbReference>
<dbReference type="Pfam" id="PF08859">
    <property type="entry name" value="DGC"/>
    <property type="match status" value="1"/>
</dbReference>
<reference evidence="3 4" key="2">
    <citation type="journal article" date="2015" name="MBio">
        <title>Genome-Resolved Metagenomic Analysis Reveals Roles for Candidate Phyla and Other Microbial Community Members in Biogeochemical Transformations in Oil Reservoirs.</title>
        <authorList>
            <person name="Hu P."/>
            <person name="Tom L."/>
            <person name="Singh A."/>
            <person name="Thomas B.C."/>
            <person name="Baker B.J."/>
            <person name="Piceno Y.M."/>
            <person name="Andersen G.L."/>
            <person name="Banfield J.F."/>
        </authorList>
    </citation>
    <scope>NUCLEOTIDE SEQUENCE [LARGE SCALE GENOMIC DNA]</scope>
</reference>
<dbReference type="EMBL" id="LGHE01000119">
    <property type="protein sequence ID" value="KUL01173.1"/>
    <property type="molecule type" value="Genomic_DNA"/>
</dbReference>
<evidence type="ECO:0000313" key="4">
    <source>
        <dbReference type="Proteomes" id="UP000054598"/>
    </source>
</evidence>
<dbReference type="EMBL" id="LGGD01000228">
    <property type="protein sequence ID" value="KUK60515.1"/>
    <property type="molecule type" value="Genomic_DNA"/>
</dbReference>
<sequence length="115" mass="12222">MAVTVITCSGISNTGKLTTQAGAALMRRYGGMVEACLAATRPTASLESAIRYADRILVLDGCGDCCGRKKVRALGIEPHLHLVATDCGIEKNGMAEPRFDEIERLSAAVLEAIRE</sequence>
<evidence type="ECO:0000313" key="1">
    <source>
        <dbReference type="EMBL" id="KUK60515.1"/>
    </source>
</evidence>
<dbReference type="Proteomes" id="UP000054323">
    <property type="component" value="Unassembled WGS sequence"/>
</dbReference>
<evidence type="ECO:0000313" key="2">
    <source>
        <dbReference type="EMBL" id="KUL01173.1"/>
    </source>
</evidence>
<protein>
    <submittedName>
        <fullName evidence="2">DGC domain protein</fullName>
    </submittedName>
</protein>
<dbReference type="AlphaFoldDB" id="A0A124G4U3"/>
<proteinExistence type="predicted"/>
<reference evidence="2" key="1">
    <citation type="journal article" date="2015" name="MBio">
        <title>Genome-resolved metagenomic analysis reveals roles for candidate phyla and other microbial community members in biogeochemical transformations in oil reservoirs.</title>
        <authorList>
            <person name="Hu P."/>
            <person name="Tom L."/>
            <person name="Singh A."/>
            <person name="Thomas B.C."/>
            <person name="Baker B.J."/>
            <person name="Piceno Y.M."/>
            <person name="Andersen G.L."/>
            <person name="Banfield J.F."/>
        </authorList>
    </citation>
    <scope>NUCLEOTIDE SEQUENCE [LARGE SCALE GENOMIC DNA]</scope>
    <source>
        <strain evidence="1">62_101</strain>
        <strain evidence="2">63_41</strain>
    </source>
</reference>
<comment type="caution">
    <text evidence="2">The sequence shown here is derived from an EMBL/GenBank/DDBJ whole genome shotgun (WGS) entry which is preliminary data.</text>
</comment>
<accession>A0A124G4U3</accession>
<dbReference type="Proteomes" id="UP000054598">
    <property type="component" value="Unassembled WGS sequence"/>
</dbReference>
<organism evidence="2 4">
    <name type="scientific">Methanoculleus marisnigri</name>
    <dbReference type="NCBI Taxonomy" id="2198"/>
    <lineage>
        <taxon>Archaea</taxon>
        <taxon>Methanobacteriati</taxon>
        <taxon>Methanobacteriota</taxon>
        <taxon>Stenosarchaea group</taxon>
        <taxon>Methanomicrobia</taxon>
        <taxon>Methanomicrobiales</taxon>
        <taxon>Methanomicrobiaceae</taxon>
        <taxon>Methanoculleus</taxon>
    </lineage>
</organism>